<sequence length="302" mass="35034">QAGEAEETEAPATSPKKESAPIAAEATVEEQEEEEVEEVEEVEEQEEEQEGQEEAMEEGGEEEEEKVEEKEEEVEEEEQKEEEEAPAADEAMSVDESEKNSESEESNKAMEVEEVEEEKKEKVWDHPLETEEDQKEWIERVTNQTLREGILATFKAAKAAKEEPPKLYTDEHYDYARDEEGNFKRQMKNFVLDTVDFPSDPRFWSPNDLAIWSLITYDLPVDTVEVMRVNNWTLNRFGLAETTKTLKMGAFDERNLAIGDYTNTLLLRAQEKYGKIDEGQMKQWVQLLPDRFSFYRTPVKPE</sequence>
<name>A0AAV5WSM4_9BILA</name>
<evidence type="ECO:0000313" key="2">
    <source>
        <dbReference type="EMBL" id="GMT35194.1"/>
    </source>
</evidence>
<proteinExistence type="predicted"/>
<evidence type="ECO:0000313" key="3">
    <source>
        <dbReference type="Proteomes" id="UP001432322"/>
    </source>
</evidence>
<dbReference type="Proteomes" id="UP001432322">
    <property type="component" value="Unassembled WGS sequence"/>
</dbReference>
<feature type="non-terminal residue" evidence="2">
    <location>
        <position position="1"/>
    </location>
</feature>
<evidence type="ECO:0000256" key="1">
    <source>
        <dbReference type="SAM" id="MobiDB-lite"/>
    </source>
</evidence>
<feature type="compositionally biased region" description="Acidic residues" evidence="1">
    <location>
        <begin position="27"/>
        <end position="95"/>
    </location>
</feature>
<keyword evidence="3" id="KW-1185">Reference proteome</keyword>
<dbReference type="EMBL" id="BTSY01000007">
    <property type="protein sequence ID" value="GMT35194.1"/>
    <property type="molecule type" value="Genomic_DNA"/>
</dbReference>
<reference evidence="2" key="1">
    <citation type="submission" date="2023-10" db="EMBL/GenBank/DDBJ databases">
        <title>Genome assembly of Pristionchus species.</title>
        <authorList>
            <person name="Yoshida K."/>
            <person name="Sommer R.J."/>
        </authorList>
    </citation>
    <scope>NUCLEOTIDE SEQUENCE</scope>
    <source>
        <strain evidence="2">RS5133</strain>
    </source>
</reference>
<accession>A0AAV5WSM4</accession>
<protein>
    <submittedName>
        <fullName evidence="2">Uncharacterized protein</fullName>
    </submittedName>
</protein>
<feature type="region of interest" description="Disordered" evidence="1">
    <location>
        <begin position="1"/>
        <end position="123"/>
    </location>
</feature>
<gene>
    <name evidence="2" type="ORF">PFISCL1PPCAC_26491</name>
</gene>
<dbReference type="AlphaFoldDB" id="A0AAV5WSM4"/>
<comment type="caution">
    <text evidence="2">The sequence shown here is derived from an EMBL/GenBank/DDBJ whole genome shotgun (WGS) entry which is preliminary data.</text>
</comment>
<feature type="compositionally biased region" description="Basic and acidic residues" evidence="1">
    <location>
        <begin position="96"/>
        <end position="123"/>
    </location>
</feature>
<organism evidence="2 3">
    <name type="scientific">Pristionchus fissidentatus</name>
    <dbReference type="NCBI Taxonomy" id="1538716"/>
    <lineage>
        <taxon>Eukaryota</taxon>
        <taxon>Metazoa</taxon>
        <taxon>Ecdysozoa</taxon>
        <taxon>Nematoda</taxon>
        <taxon>Chromadorea</taxon>
        <taxon>Rhabditida</taxon>
        <taxon>Rhabditina</taxon>
        <taxon>Diplogasteromorpha</taxon>
        <taxon>Diplogasteroidea</taxon>
        <taxon>Neodiplogasteridae</taxon>
        <taxon>Pristionchus</taxon>
    </lineage>
</organism>